<protein>
    <submittedName>
        <fullName evidence="5">C4-dicarboxylate ABC transporter</fullName>
    </submittedName>
</protein>
<evidence type="ECO:0000313" key="6">
    <source>
        <dbReference type="Proteomes" id="UP000064137"/>
    </source>
</evidence>
<reference evidence="5 6" key="1">
    <citation type="submission" date="2016-01" db="EMBL/GenBank/DDBJ databases">
        <title>Annotation of Pseudomonas oryzihabitans USDA-ARS-USMARC-56511.</title>
        <authorList>
            <person name="Harhay G.P."/>
            <person name="Harhay D.M."/>
            <person name="Smith T.P.L."/>
            <person name="Bono J.L."/>
            <person name="Heaton M.P."/>
            <person name="Clawson M.L."/>
            <person name="Chitko-Mckown C.G."/>
            <person name="Capik S.F."/>
            <person name="DeDonder K.D."/>
            <person name="Apley M.D."/>
            <person name="Lubbers B.V."/>
            <person name="White B.J."/>
            <person name="Larson R.L."/>
        </authorList>
    </citation>
    <scope>NUCLEOTIDE SEQUENCE [LARGE SCALE GENOMIC DNA]</scope>
    <source>
        <strain evidence="5 6">USDA-ARS-USMARC-56511</strain>
    </source>
</reference>
<evidence type="ECO:0000256" key="1">
    <source>
        <dbReference type="ARBA" id="ARBA00009023"/>
    </source>
</evidence>
<dbReference type="PANTHER" id="PTHR33376:SF7">
    <property type="entry name" value="C4-DICARBOXYLATE-BINDING PROTEIN DCTB"/>
    <property type="match status" value="1"/>
</dbReference>
<evidence type="ECO:0000256" key="3">
    <source>
        <dbReference type="ARBA" id="ARBA00022729"/>
    </source>
</evidence>
<dbReference type="Gene3D" id="3.40.190.170">
    <property type="entry name" value="Bacterial extracellular solute-binding protein, family 7"/>
    <property type="match status" value="1"/>
</dbReference>
<dbReference type="InterPro" id="IPR018389">
    <property type="entry name" value="DctP_fam"/>
</dbReference>
<dbReference type="InterPro" id="IPR038404">
    <property type="entry name" value="TRAP_DctP_sf"/>
</dbReference>
<dbReference type="GO" id="GO:0055085">
    <property type="term" value="P:transmembrane transport"/>
    <property type="evidence" value="ECO:0007669"/>
    <property type="project" value="InterPro"/>
</dbReference>
<name>A0A0U4WCR2_9PSED</name>
<evidence type="ECO:0000313" key="5">
    <source>
        <dbReference type="EMBL" id="ALZ85797.1"/>
    </source>
</evidence>
<dbReference type="Proteomes" id="UP000064137">
    <property type="component" value="Chromosome"/>
</dbReference>
<dbReference type="EMBL" id="CP013987">
    <property type="protein sequence ID" value="ALZ85797.1"/>
    <property type="molecule type" value="Genomic_DNA"/>
</dbReference>
<dbReference type="Pfam" id="PF03480">
    <property type="entry name" value="DctP"/>
    <property type="match status" value="1"/>
</dbReference>
<sequence length="327" mass="36124">MKSSILGLCALLSVALPLTAAQADVITLRFSHVVAPDTPKGKGALLFQQLVAQRLAGQVQLEVMPSGTAFTDANELQALQDGKVDILAPAISKLTDLSPKLKLFDLPFLFESRAALDHFQSRPSGRQLLLSLEPSGIIGLAYWPNGLKQLSARKPLREPGDAKGLVFRIQNSDVLQSQFEALGATAVKLPFNQTPKAMASGTVNATENTWSNYWSQRLDQQQRYFTESNHGALDYMLIVKADRWRTLPFAVRSALEEIIDQVTFEVKKQSEAENQRDRARLVAAGSSEILTLTPEQRARWREAMRPVWQHYEGEIGASLIKAAESSN</sequence>
<keyword evidence="2" id="KW-0813">Transport</keyword>
<dbReference type="InterPro" id="IPR004682">
    <property type="entry name" value="TRAP_DctP"/>
</dbReference>
<dbReference type="NCBIfam" id="NF037995">
    <property type="entry name" value="TRAP_S1"/>
    <property type="match status" value="1"/>
</dbReference>
<dbReference type="NCBIfam" id="TIGR00787">
    <property type="entry name" value="dctP"/>
    <property type="match status" value="1"/>
</dbReference>
<dbReference type="PANTHER" id="PTHR33376">
    <property type="match status" value="1"/>
</dbReference>
<organism evidence="5 6">
    <name type="scientific">Pseudomonas oryzihabitans</name>
    <dbReference type="NCBI Taxonomy" id="47885"/>
    <lineage>
        <taxon>Bacteria</taxon>
        <taxon>Pseudomonadati</taxon>
        <taxon>Pseudomonadota</taxon>
        <taxon>Gammaproteobacteria</taxon>
        <taxon>Pseudomonadales</taxon>
        <taxon>Pseudomonadaceae</taxon>
        <taxon>Pseudomonas</taxon>
    </lineage>
</organism>
<dbReference type="RefSeq" id="WP_059315915.1">
    <property type="nucleotide sequence ID" value="NZ_CP013987.1"/>
</dbReference>
<accession>A0A0U4WCR2</accession>
<dbReference type="KEGG" id="por:APT59_16880"/>
<comment type="similarity">
    <text evidence="1">Belongs to the bacterial solute-binding protein 7 family.</text>
</comment>
<dbReference type="AlphaFoldDB" id="A0A0U4WCR2"/>
<dbReference type="PIRSF" id="PIRSF006470">
    <property type="entry name" value="DctB"/>
    <property type="match status" value="1"/>
</dbReference>
<feature type="chain" id="PRO_5006853476" evidence="4">
    <location>
        <begin position="24"/>
        <end position="327"/>
    </location>
</feature>
<evidence type="ECO:0000256" key="4">
    <source>
        <dbReference type="SAM" id="SignalP"/>
    </source>
</evidence>
<proteinExistence type="inferred from homology"/>
<dbReference type="OrthoDB" id="9771186at2"/>
<gene>
    <name evidence="5" type="ORF">APT59_16880</name>
</gene>
<evidence type="ECO:0000256" key="2">
    <source>
        <dbReference type="ARBA" id="ARBA00022448"/>
    </source>
</evidence>
<dbReference type="GO" id="GO:0030288">
    <property type="term" value="C:outer membrane-bounded periplasmic space"/>
    <property type="evidence" value="ECO:0007669"/>
    <property type="project" value="InterPro"/>
</dbReference>
<dbReference type="GO" id="GO:0015740">
    <property type="term" value="P:C4-dicarboxylate transport"/>
    <property type="evidence" value="ECO:0007669"/>
    <property type="project" value="TreeGrafter"/>
</dbReference>
<feature type="signal peptide" evidence="4">
    <location>
        <begin position="1"/>
        <end position="23"/>
    </location>
</feature>
<keyword evidence="3 4" id="KW-0732">Signal</keyword>